<dbReference type="Proteomes" id="UP001455709">
    <property type="component" value="Unassembled WGS sequence"/>
</dbReference>
<organism evidence="1 3">
    <name type="scientific">Chromobacterium vaccinii</name>
    <dbReference type="NCBI Taxonomy" id="1108595"/>
    <lineage>
        <taxon>Bacteria</taxon>
        <taxon>Pseudomonadati</taxon>
        <taxon>Pseudomonadota</taxon>
        <taxon>Betaproteobacteria</taxon>
        <taxon>Neisseriales</taxon>
        <taxon>Chromobacteriaceae</taxon>
        <taxon>Chromobacterium</taxon>
    </lineage>
</organism>
<dbReference type="EMBL" id="CP017707">
    <property type="protein sequence ID" value="AOZ50936.1"/>
    <property type="molecule type" value="Genomic_DNA"/>
</dbReference>
<dbReference type="GeneID" id="68842260"/>
<dbReference type="AlphaFoldDB" id="A0A1D9LI32"/>
<dbReference type="STRING" id="1108595.BKX93_13685"/>
<dbReference type="KEGG" id="cvc:BKX93_13685"/>
<reference evidence="2 4" key="2">
    <citation type="submission" date="2024-05" db="EMBL/GenBank/DDBJ databases">
        <authorList>
            <person name="De Oliveira J.P."/>
            <person name="Noriler S.A."/>
            <person name="De Oliveira A.G."/>
            <person name="Sipoli D.S."/>
        </authorList>
    </citation>
    <scope>NUCLEOTIDE SEQUENCE [LARGE SCALE GENOMIC DNA]</scope>
    <source>
        <strain evidence="2 4">LABIM189</strain>
    </source>
</reference>
<dbReference type="EMBL" id="JBDOJC010000001">
    <property type="protein sequence ID" value="MEO2217336.1"/>
    <property type="molecule type" value="Genomic_DNA"/>
</dbReference>
<evidence type="ECO:0008006" key="5">
    <source>
        <dbReference type="Google" id="ProtNLM"/>
    </source>
</evidence>
<accession>A0A1D9LI32</accession>
<evidence type="ECO:0000313" key="1">
    <source>
        <dbReference type="EMBL" id="AOZ50936.1"/>
    </source>
</evidence>
<dbReference type="RefSeq" id="WP_021475230.1">
    <property type="nucleotide sequence ID" value="NZ_CP017707.1"/>
</dbReference>
<gene>
    <name evidence="2" type="ORF">ABGV49_09750</name>
    <name evidence="1" type="ORF">BKX93_13685</name>
</gene>
<evidence type="ECO:0000313" key="3">
    <source>
        <dbReference type="Proteomes" id="UP000178776"/>
    </source>
</evidence>
<keyword evidence="4" id="KW-1185">Reference proteome</keyword>
<protein>
    <recommendedName>
        <fullName evidence="5">DUF883 domain-containing protein</fullName>
    </recommendedName>
</protein>
<proteinExistence type="predicted"/>
<name>A0A1D9LI32_9NEIS</name>
<sequence>MEHDNLLALGRIEGKLDMIVAHLAKQDKKLEELDGRLRDVEIQAAKSGAVSGALSALLVTLAGELLKRLVH</sequence>
<evidence type="ECO:0000313" key="4">
    <source>
        <dbReference type="Proteomes" id="UP001455709"/>
    </source>
</evidence>
<evidence type="ECO:0000313" key="2">
    <source>
        <dbReference type="EMBL" id="MEO2217336.1"/>
    </source>
</evidence>
<dbReference type="Proteomes" id="UP000178776">
    <property type="component" value="Chromosome"/>
</dbReference>
<reference evidence="1 3" key="1">
    <citation type="submission" date="2016-10" db="EMBL/GenBank/DDBJ databases">
        <title>Chromobacterium muskegensis sp. nov., an insecticidal bacterium isolated from Sphagnum bogs.</title>
        <authorList>
            <person name="Sparks M.E."/>
            <person name="Blackburn M.B."/>
            <person name="Gundersen-Rindal D.E."/>
            <person name="Mitchell A."/>
            <person name="Farrar R."/>
            <person name="Kuhar D."/>
        </authorList>
    </citation>
    <scope>NUCLEOTIDE SEQUENCE [LARGE SCALE GENOMIC DNA]</scope>
    <source>
        <strain evidence="1 3">21-1</strain>
    </source>
</reference>